<name>W1YX59_9ZZZZ</name>
<keyword evidence="1" id="KW-0067">ATP-binding</keyword>
<comment type="caution">
    <text evidence="1">The sequence shown here is derived from an EMBL/GenBank/DDBJ whole genome shotgun (WGS) entry which is preliminary data.</text>
</comment>
<sequence>EVAAASFALAKKALVIGDTEQIPPIWSIAPAIDIGNMLAEKILSGSTQEEITEKYTAIADLGKSAASGSVMKIAQFASRYQYDPELARGMYLYEHRRCFDNIIGYCNTLCYHGKLLPKRGRE</sequence>
<keyword evidence="1" id="KW-0547">Nucleotide-binding</keyword>
<feature type="non-terminal residue" evidence="1">
    <location>
        <position position="1"/>
    </location>
</feature>
<keyword evidence="1" id="KW-0378">Hydrolase</keyword>
<evidence type="ECO:0000313" key="1">
    <source>
        <dbReference type="EMBL" id="ETJ45754.1"/>
    </source>
</evidence>
<proteinExistence type="predicted"/>
<dbReference type="AlphaFoldDB" id="W1YX59"/>
<dbReference type="EMBL" id="AZMM01000256">
    <property type="protein sequence ID" value="ETJ45754.1"/>
    <property type="molecule type" value="Genomic_DNA"/>
</dbReference>
<keyword evidence="1" id="KW-0347">Helicase</keyword>
<feature type="non-terminal residue" evidence="1">
    <location>
        <position position="122"/>
    </location>
</feature>
<reference evidence="1" key="1">
    <citation type="submission" date="2013-12" db="EMBL/GenBank/DDBJ databases">
        <title>A Varibaculum cambriense genome reconstructed from a premature infant gut community with otherwise low bacterial novelty that shifts toward anaerobic metabolism during the third week of life.</title>
        <authorList>
            <person name="Brown C.T."/>
            <person name="Sharon I."/>
            <person name="Thomas B.C."/>
            <person name="Castelle C.J."/>
            <person name="Morowitz M.J."/>
            <person name="Banfield J.F."/>
        </authorList>
    </citation>
    <scope>NUCLEOTIDE SEQUENCE</scope>
</reference>
<protein>
    <submittedName>
        <fullName evidence="1">Superfamily I DNA helicase</fullName>
    </submittedName>
</protein>
<dbReference type="GO" id="GO:0004386">
    <property type="term" value="F:helicase activity"/>
    <property type="evidence" value="ECO:0007669"/>
    <property type="project" value="UniProtKB-KW"/>
</dbReference>
<gene>
    <name evidence="1" type="ORF">Q604_UNBC00256G0001</name>
</gene>
<accession>W1YX59</accession>
<organism evidence="1">
    <name type="scientific">human gut metagenome</name>
    <dbReference type="NCBI Taxonomy" id="408170"/>
    <lineage>
        <taxon>unclassified sequences</taxon>
        <taxon>metagenomes</taxon>
        <taxon>organismal metagenomes</taxon>
    </lineage>
</organism>